<comment type="cofactor">
    <cofactor evidence="1">
        <name>Zn(2+)</name>
        <dbReference type="ChEBI" id="CHEBI:29105"/>
    </cofactor>
</comment>
<evidence type="ECO:0000256" key="1">
    <source>
        <dbReference type="ARBA" id="ARBA00001947"/>
    </source>
</evidence>
<accession>A0A9J5ZR09</accession>
<keyword evidence="6" id="KW-1185">Reference proteome</keyword>
<evidence type="ECO:0000313" key="5">
    <source>
        <dbReference type="EMBL" id="KAG5614616.1"/>
    </source>
</evidence>
<organism evidence="5 6">
    <name type="scientific">Solanum commersonii</name>
    <name type="common">Commerson's wild potato</name>
    <name type="synonym">Commerson's nightshade</name>
    <dbReference type="NCBI Taxonomy" id="4109"/>
    <lineage>
        <taxon>Eukaryota</taxon>
        <taxon>Viridiplantae</taxon>
        <taxon>Streptophyta</taxon>
        <taxon>Embryophyta</taxon>
        <taxon>Tracheophyta</taxon>
        <taxon>Spermatophyta</taxon>
        <taxon>Magnoliopsida</taxon>
        <taxon>eudicotyledons</taxon>
        <taxon>Gunneridae</taxon>
        <taxon>Pentapetalae</taxon>
        <taxon>asterids</taxon>
        <taxon>lamiids</taxon>
        <taxon>Solanales</taxon>
        <taxon>Solanaceae</taxon>
        <taxon>Solanoideae</taxon>
        <taxon>Solaneae</taxon>
        <taxon>Solanum</taxon>
    </lineage>
</organism>
<dbReference type="PANTHER" id="PTHR43880:SF38">
    <property type="entry name" value="ALCOHOL DEHYDROGENASE-RELATED"/>
    <property type="match status" value="1"/>
</dbReference>
<protein>
    <recommendedName>
        <fullName evidence="7">Alcohol dehydrogenase</fullName>
    </recommendedName>
</protein>
<keyword evidence="4" id="KW-0862">Zinc</keyword>
<dbReference type="EMBL" id="JACXVP010000003">
    <property type="protein sequence ID" value="KAG5614616.1"/>
    <property type="molecule type" value="Genomic_DNA"/>
</dbReference>
<dbReference type="PANTHER" id="PTHR43880">
    <property type="entry name" value="ALCOHOL DEHYDROGENASE"/>
    <property type="match status" value="1"/>
</dbReference>
<dbReference type="SUPFAM" id="SSF50129">
    <property type="entry name" value="GroES-like"/>
    <property type="match status" value="1"/>
</dbReference>
<comment type="caution">
    <text evidence="5">The sequence shown here is derived from an EMBL/GenBank/DDBJ whole genome shotgun (WGS) entry which is preliminary data.</text>
</comment>
<dbReference type="InterPro" id="IPR011032">
    <property type="entry name" value="GroES-like_sf"/>
</dbReference>
<dbReference type="AlphaFoldDB" id="A0A9J5ZR09"/>
<evidence type="ECO:0000256" key="2">
    <source>
        <dbReference type="ARBA" id="ARBA00011738"/>
    </source>
</evidence>
<dbReference type="GO" id="GO:0051903">
    <property type="term" value="F:S-(hydroxymethyl)glutathione dehydrogenase [NAD(P)+] activity"/>
    <property type="evidence" value="ECO:0007669"/>
    <property type="project" value="TreeGrafter"/>
</dbReference>
<evidence type="ECO:0008006" key="7">
    <source>
        <dbReference type="Google" id="ProtNLM"/>
    </source>
</evidence>
<name>A0A9J5ZR09_SOLCO</name>
<proteinExistence type="predicted"/>
<evidence type="ECO:0000256" key="4">
    <source>
        <dbReference type="ARBA" id="ARBA00022833"/>
    </source>
</evidence>
<dbReference type="GO" id="GO:0005829">
    <property type="term" value="C:cytosol"/>
    <property type="evidence" value="ECO:0007669"/>
    <property type="project" value="TreeGrafter"/>
</dbReference>
<dbReference type="Proteomes" id="UP000824120">
    <property type="component" value="Chromosome 3"/>
</dbReference>
<dbReference type="GO" id="GO:0046294">
    <property type="term" value="P:formaldehyde catabolic process"/>
    <property type="evidence" value="ECO:0007669"/>
    <property type="project" value="TreeGrafter"/>
</dbReference>
<dbReference type="OrthoDB" id="417550at2759"/>
<sequence length="73" mass="8274">MESSNRKVITCKAAVVWKEGEMLKIEEIQVHPPNSNEVRIKMLFASLCHSDIITFNGFPIPLFPRVPRHEGVG</sequence>
<dbReference type="GO" id="GO:0008270">
    <property type="term" value="F:zinc ion binding"/>
    <property type="evidence" value="ECO:0007669"/>
    <property type="project" value="TreeGrafter"/>
</dbReference>
<comment type="subunit">
    <text evidence="2">Homodimer.</text>
</comment>
<evidence type="ECO:0000256" key="3">
    <source>
        <dbReference type="ARBA" id="ARBA00022723"/>
    </source>
</evidence>
<reference evidence="5 6" key="1">
    <citation type="submission" date="2020-09" db="EMBL/GenBank/DDBJ databases">
        <title>De no assembly of potato wild relative species, Solanum commersonii.</title>
        <authorList>
            <person name="Cho K."/>
        </authorList>
    </citation>
    <scope>NUCLEOTIDE SEQUENCE [LARGE SCALE GENOMIC DNA]</scope>
    <source>
        <strain evidence="5">LZ3.2</strain>
        <tissue evidence="5">Leaf</tissue>
    </source>
</reference>
<keyword evidence="3" id="KW-0479">Metal-binding</keyword>
<evidence type="ECO:0000313" key="6">
    <source>
        <dbReference type="Proteomes" id="UP000824120"/>
    </source>
</evidence>
<gene>
    <name evidence="5" type="ORF">H5410_014440</name>
</gene>
<dbReference type="Gene3D" id="3.90.180.10">
    <property type="entry name" value="Medium-chain alcohol dehydrogenases, catalytic domain"/>
    <property type="match status" value="1"/>
</dbReference>